<sequence length="969" mass="106098">MKSLIAALILLVFCAAAQAAPKADPLEVRVYTQWDAQGLYFAARVDDPMVTGVHPTEQEHAEPWQDDALEFCLDLGDEPSAHPSLDTWRLTIGAAGGFSVRRGSHAGGWNEDLSWAPLGLRFDVNVRGTLNRAGDRDEGFDVEVALPWRLLGGKPAPGRTYGFDVVSYIRGENHTAVDWAGKADTAEGFALPANWGQLVIDPRHAGSTAKEGVVTCPRINIAPAIDGRLDAREWLLASTLKLDKPEPAVGPHAPAPVPRITDLVMATYRYDYRPEAPIALIDHPLNGIGPWFDGRRIAWHREQLVGLERAGIDVILPAYRGDLVSRATWSREGLACLVQALKDLTGVGHMRPQVGMMFDTAALPEGIDLTAQAGQRLAYGMIREFFQHIPAYLRADLRSYDETRAAATYLVVLGRPPAQAAWDATWVKYCADEFARDFAGASLTWIGDPAWRDYGLELDGYCWLDVGEGPTSFDFGGTHVTTLSPGYADPGAERMRGSGGTYRLDWARAIANPPHQVLVVSWNDFGRADEIAPSRQHGALYVIQTRSHIAELHHRQRANLALRAIWLPEVLLGGASYEIPCLIANLGSDPLLSRDGIELQYRLQNLKDSKLKAEGDAVEGLALAGDFTSYLPLRIATVDAAGKPLPRGDYRLTLDLGRRKVPLFSSRWLRETLVTFQVSVKIGSPGPYRLTLLRSALPTHLEAGRTYTIPVTVRNDGAKTWRRREVRVGCRWYPADAGADAAAEWREPLAGADQLRHLPRDVGPGQSVRLDLRIQVPEAQPGFYRLVWDGVRGNDQWFARMGDTANGETVHVIAHDPGLTIVDARVPAEMTAGKEAEIRVAVRNSGSTTWPAEAAALVGRWFYPDGVPASTFEVPFSAPIAADQSAELRAPVTAPARPGAYRLMFDLRDPDHGYASAAPSVRGDELQVATVQVTGSAFQAVALDEFRNVIAITSQSRRDRGQFDRRGAS</sequence>
<feature type="domain" description="Carbohydrate-binding" evidence="2">
    <location>
        <begin position="21"/>
        <end position="199"/>
    </location>
</feature>
<dbReference type="GO" id="GO:0004553">
    <property type="term" value="F:hydrolase activity, hydrolyzing O-glycosyl compounds"/>
    <property type="evidence" value="ECO:0007669"/>
    <property type="project" value="InterPro"/>
</dbReference>
<keyword evidence="1" id="KW-0732">Signal</keyword>
<dbReference type="GO" id="GO:0016052">
    <property type="term" value="P:carbohydrate catabolic process"/>
    <property type="evidence" value="ECO:0007669"/>
    <property type="project" value="InterPro"/>
</dbReference>
<gene>
    <name evidence="3" type="ORF">AMK68_04705</name>
</gene>
<dbReference type="SUPFAM" id="SSF49344">
    <property type="entry name" value="CBD9-like"/>
    <property type="match status" value="1"/>
</dbReference>
<feature type="signal peptide" evidence="1">
    <location>
        <begin position="1"/>
        <end position="19"/>
    </location>
</feature>
<dbReference type="AlphaFoldDB" id="A0A0S7XJK5"/>
<protein>
    <recommendedName>
        <fullName evidence="2">Carbohydrate-binding domain-containing protein</fullName>
    </recommendedName>
</protein>
<reference evidence="3 4" key="1">
    <citation type="journal article" date="2015" name="Microbiome">
        <title>Genomic resolution of linkages in carbon, nitrogen, and sulfur cycling among widespread estuary sediment bacteria.</title>
        <authorList>
            <person name="Baker B.J."/>
            <person name="Lazar C.S."/>
            <person name="Teske A.P."/>
            <person name="Dick G.J."/>
        </authorList>
    </citation>
    <scope>NUCLEOTIDE SEQUENCE [LARGE SCALE GENOMIC DNA]</scope>
    <source>
        <strain evidence="3">DG_56</strain>
    </source>
</reference>
<accession>A0A0S7XJK5</accession>
<name>A0A0S7XJK5_9BACT</name>
<dbReference type="InterPro" id="IPR013783">
    <property type="entry name" value="Ig-like_fold"/>
</dbReference>
<dbReference type="Gene3D" id="2.60.40.10">
    <property type="entry name" value="Immunoglobulins"/>
    <property type="match status" value="2"/>
</dbReference>
<dbReference type="InterPro" id="IPR010502">
    <property type="entry name" value="Carb-bd_dom_fam9"/>
</dbReference>
<dbReference type="Gene3D" id="2.60.40.1190">
    <property type="match status" value="1"/>
</dbReference>
<comment type="caution">
    <text evidence="3">The sequence shown here is derived from an EMBL/GenBank/DDBJ whole genome shotgun (WGS) entry which is preliminary data.</text>
</comment>
<organism evidence="3 4">
    <name type="scientific">candidate division KD3-62 bacterium DG_56</name>
    <dbReference type="NCBI Taxonomy" id="1704032"/>
    <lineage>
        <taxon>Bacteria</taxon>
        <taxon>candidate division KD3-62</taxon>
    </lineage>
</organism>
<dbReference type="EMBL" id="LIZY01000110">
    <property type="protein sequence ID" value="KPJ62602.1"/>
    <property type="molecule type" value="Genomic_DNA"/>
</dbReference>
<proteinExistence type="predicted"/>
<dbReference type="GO" id="GO:0030246">
    <property type="term" value="F:carbohydrate binding"/>
    <property type="evidence" value="ECO:0007669"/>
    <property type="project" value="InterPro"/>
</dbReference>
<feature type="non-terminal residue" evidence="3">
    <location>
        <position position="969"/>
    </location>
</feature>
<evidence type="ECO:0000256" key="1">
    <source>
        <dbReference type="SAM" id="SignalP"/>
    </source>
</evidence>
<evidence type="ECO:0000313" key="4">
    <source>
        <dbReference type="Proteomes" id="UP000052020"/>
    </source>
</evidence>
<evidence type="ECO:0000259" key="2">
    <source>
        <dbReference type="Pfam" id="PF06452"/>
    </source>
</evidence>
<dbReference type="Proteomes" id="UP000052020">
    <property type="component" value="Unassembled WGS sequence"/>
</dbReference>
<dbReference type="Pfam" id="PF06452">
    <property type="entry name" value="CBM9_1"/>
    <property type="match status" value="1"/>
</dbReference>
<evidence type="ECO:0000313" key="3">
    <source>
        <dbReference type="EMBL" id="KPJ62602.1"/>
    </source>
</evidence>
<feature type="chain" id="PRO_5006640087" description="Carbohydrate-binding domain-containing protein" evidence="1">
    <location>
        <begin position="20"/>
        <end position="969"/>
    </location>
</feature>
<dbReference type="Gene3D" id="3.20.20.80">
    <property type="entry name" value="Glycosidases"/>
    <property type="match status" value="1"/>
</dbReference>